<dbReference type="AlphaFoldDB" id="A0AAV3YQR6"/>
<name>A0AAV3YQR6_9GAST</name>
<sequence length="179" mass="19606">MFSLNQERGMLDISIGREIPAFLSSPASLSGRVLIVIEVPKNVSSDSTGEAFCLVKQLARRGGESVLKIDKSPWIVYGPGTRCSASAILHHSVNGRHQAPNMSLGREKNRQQKMTSSMTCIGSFVGPSCVKWPVHHEDRWMAVNITGIFPVNPKDKALATKGRAPSNYIVYVSQRTQTP</sequence>
<comment type="caution">
    <text evidence="1">The sequence shown here is derived from an EMBL/GenBank/DDBJ whole genome shotgun (WGS) entry which is preliminary data.</text>
</comment>
<gene>
    <name evidence="1" type="ORF">PoB_001119300</name>
</gene>
<dbReference type="EMBL" id="BLXT01001321">
    <property type="protein sequence ID" value="GFN84687.1"/>
    <property type="molecule type" value="Genomic_DNA"/>
</dbReference>
<protein>
    <submittedName>
        <fullName evidence="1">Uncharacterized protein</fullName>
    </submittedName>
</protein>
<evidence type="ECO:0000313" key="1">
    <source>
        <dbReference type="EMBL" id="GFN84687.1"/>
    </source>
</evidence>
<proteinExistence type="predicted"/>
<organism evidence="1 2">
    <name type="scientific">Plakobranchus ocellatus</name>
    <dbReference type="NCBI Taxonomy" id="259542"/>
    <lineage>
        <taxon>Eukaryota</taxon>
        <taxon>Metazoa</taxon>
        <taxon>Spiralia</taxon>
        <taxon>Lophotrochozoa</taxon>
        <taxon>Mollusca</taxon>
        <taxon>Gastropoda</taxon>
        <taxon>Heterobranchia</taxon>
        <taxon>Euthyneura</taxon>
        <taxon>Panpulmonata</taxon>
        <taxon>Sacoglossa</taxon>
        <taxon>Placobranchoidea</taxon>
        <taxon>Plakobranchidae</taxon>
        <taxon>Plakobranchus</taxon>
    </lineage>
</organism>
<accession>A0AAV3YQR6</accession>
<dbReference type="Proteomes" id="UP000735302">
    <property type="component" value="Unassembled WGS sequence"/>
</dbReference>
<keyword evidence="2" id="KW-1185">Reference proteome</keyword>
<reference evidence="1 2" key="1">
    <citation type="journal article" date="2021" name="Elife">
        <title>Chloroplast acquisition without the gene transfer in kleptoplastic sea slugs, Plakobranchus ocellatus.</title>
        <authorList>
            <person name="Maeda T."/>
            <person name="Takahashi S."/>
            <person name="Yoshida T."/>
            <person name="Shimamura S."/>
            <person name="Takaki Y."/>
            <person name="Nagai Y."/>
            <person name="Toyoda A."/>
            <person name="Suzuki Y."/>
            <person name="Arimoto A."/>
            <person name="Ishii H."/>
            <person name="Satoh N."/>
            <person name="Nishiyama T."/>
            <person name="Hasebe M."/>
            <person name="Maruyama T."/>
            <person name="Minagawa J."/>
            <person name="Obokata J."/>
            <person name="Shigenobu S."/>
        </authorList>
    </citation>
    <scope>NUCLEOTIDE SEQUENCE [LARGE SCALE GENOMIC DNA]</scope>
</reference>
<evidence type="ECO:0000313" key="2">
    <source>
        <dbReference type="Proteomes" id="UP000735302"/>
    </source>
</evidence>